<keyword evidence="1" id="KW-1185">Reference proteome</keyword>
<protein>
    <submittedName>
        <fullName evidence="2">Secreted protein</fullName>
    </submittedName>
</protein>
<proteinExistence type="predicted"/>
<reference evidence="1" key="1">
    <citation type="journal article" date="2013" name="Genetics">
        <title>The draft genome and transcriptome of Panagrellus redivivus are shaped by the harsh demands of a free-living lifestyle.</title>
        <authorList>
            <person name="Srinivasan J."/>
            <person name="Dillman A.R."/>
            <person name="Macchietto M.G."/>
            <person name="Heikkinen L."/>
            <person name="Lakso M."/>
            <person name="Fracchia K.M."/>
            <person name="Antoshechkin I."/>
            <person name="Mortazavi A."/>
            <person name="Wong G."/>
            <person name="Sternberg P.W."/>
        </authorList>
    </citation>
    <scope>NUCLEOTIDE SEQUENCE [LARGE SCALE GENOMIC DNA]</scope>
    <source>
        <strain evidence="1">MT8872</strain>
    </source>
</reference>
<accession>A0A7E4ZW32</accession>
<name>A0A7E4ZW32_PANRE</name>
<sequence length="92" mass="10177">MAAIRLTVVGTTGVSRRITTIMITWQTFGIDDDSGFSNLSGIHHDKSWQLRKEQNSSSLDVVDLTRLASYSARCGPKCKIYAKPSKISFPIT</sequence>
<reference evidence="2" key="2">
    <citation type="submission" date="2020-10" db="UniProtKB">
        <authorList>
            <consortium name="WormBaseParasite"/>
        </authorList>
    </citation>
    <scope>IDENTIFICATION</scope>
</reference>
<evidence type="ECO:0000313" key="1">
    <source>
        <dbReference type="Proteomes" id="UP000492821"/>
    </source>
</evidence>
<dbReference type="AlphaFoldDB" id="A0A7E4ZW32"/>
<evidence type="ECO:0000313" key="2">
    <source>
        <dbReference type="WBParaSite" id="Pan_g20811.t1"/>
    </source>
</evidence>
<dbReference type="Proteomes" id="UP000492821">
    <property type="component" value="Unassembled WGS sequence"/>
</dbReference>
<dbReference type="WBParaSite" id="Pan_g20811.t1">
    <property type="protein sequence ID" value="Pan_g20811.t1"/>
    <property type="gene ID" value="Pan_g20811"/>
</dbReference>
<organism evidence="1 2">
    <name type="scientific">Panagrellus redivivus</name>
    <name type="common">Microworm</name>
    <dbReference type="NCBI Taxonomy" id="6233"/>
    <lineage>
        <taxon>Eukaryota</taxon>
        <taxon>Metazoa</taxon>
        <taxon>Ecdysozoa</taxon>
        <taxon>Nematoda</taxon>
        <taxon>Chromadorea</taxon>
        <taxon>Rhabditida</taxon>
        <taxon>Tylenchina</taxon>
        <taxon>Panagrolaimomorpha</taxon>
        <taxon>Panagrolaimoidea</taxon>
        <taxon>Panagrolaimidae</taxon>
        <taxon>Panagrellus</taxon>
    </lineage>
</organism>